<dbReference type="PANTHER" id="PTHR46605">
    <property type="entry name" value="TUMOR NECROSIS FACTOR RECEPTOR"/>
    <property type="match status" value="1"/>
</dbReference>
<name>A0A3M6TZR3_POCDA</name>
<dbReference type="EMBL" id="RCHS01002554">
    <property type="protein sequence ID" value="RMX46851.1"/>
    <property type="molecule type" value="Genomic_DNA"/>
</dbReference>
<feature type="repeat" description="TNFR-Cys" evidence="1">
    <location>
        <begin position="251"/>
        <end position="289"/>
    </location>
</feature>
<comment type="caution">
    <text evidence="5">The sequence shown here is derived from an EMBL/GenBank/DDBJ whole genome shotgun (WGS) entry which is preliminary data.</text>
</comment>
<dbReference type="OrthoDB" id="5985733at2759"/>
<dbReference type="Gene3D" id="2.10.50.10">
    <property type="entry name" value="Tumor Necrosis Factor Receptor, subunit A, domain 2"/>
    <property type="match status" value="2"/>
</dbReference>
<dbReference type="SMART" id="SM00208">
    <property type="entry name" value="TNFR"/>
    <property type="match status" value="4"/>
</dbReference>
<reference evidence="5 6" key="1">
    <citation type="journal article" date="2018" name="Sci. Rep.">
        <title>Comparative analysis of the Pocillopora damicornis genome highlights role of immune system in coral evolution.</title>
        <authorList>
            <person name="Cunning R."/>
            <person name="Bay R.A."/>
            <person name="Gillette P."/>
            <person name="Baker A.C."/>
            <person name="Traylor-Knowles N."/>
        </authorList>
    </citation>
    <scope>NUCLEOTIDE SEQUENCE [LARGE SCALE GENOMIC DNA]</scope>
    <source>
        <strain evidence="5">RSMAS</strain>
        <tissue evidence="5">Whole animal</tissue>
    </source>
</reference>
<feature type="transmembrane region" description="Helical" evidence="3">
    <location>
        <begin position="527"/>
        <end position="548"/>
    </location>
</feature>
<evidence type="ECO:0000256" key="3">
    <source>
        <dbReference type="SAM" id="Phobius"/>
    </source>
</evidence>
<sequence length="1215" mass="136187">MYLNPTQTVEVLGPAGYRELLDFPPVALLCEATIPSEYPAIRVADEFHHIQAIYDYAWSFGTHRLHTFSSEPMVITTRPSLGKASQGLQLSQITVLMIKIFAEISIEKSERYQNMEKNPCAPATVDENKDKAFRPVRPFRSTVDRRQHDPIMAKYGRIRSYYQIILPFMLVLFILGFLFLLWLWNFLEDLQDSSEFYPDGLTKCPPETYTVHEDESGRIKCFACPVCPPGKEPSAPCGITLDTKPAGECIPCKPGTYSDKVDSRSCKICSDCESRNIISSCTTEKNTECQDCPKRHYEDEKTHGCKPCSGCCPKSYAAQIECLISKKCRESCARSTKTRKYLNKKIARSTNAMNNEALTKEPTMSLKQSRMKNMSQFDQLDSNDKNVSLTIVKRDLEAEVESKSDQSLNNRDSQTGKNSYWDELEEELDFLRIPPIKNIKEEEVEQPITDQSKNSNHLLTPKRRFNGTKIPAIEVEEQVSSQASLGKNYITFQTTETPLKEVTELGEVTPHDDAAQNEFLNSALGSFAGTILAAVFLVLMGLLLYTLYKKCVCKMLQDPKELKRTSSDSTEPQSTGFTLDSAEGETTDETLNEASTVTVSQDLNLADMPPDLLDELVMRLDVPQGDVQSVHHSRTFGWQIVANAVGIPPTEFKYYEHLGTLKDESPTKRLLEKLGSQGKTISDLIAVLNRPKDSILPTNSRGIQLKADPIYTIKFDRVKLSIWWSTKILELIRKFIAIAFITCFVWTLWNLPQANSYPDRTCPALSYQILGKQNTTIRCQPCSDCPPGRQLTPPCGSKIQQNAVIACTVCPSNAYKDSQGRGICLPCQKCSPKQTISPCLAWKNARCGPCPRGTYPWNKTENVCKKCFKCCGTKRLATLECINLGQCLRTNCTLEIKTKGSDPQMLILYPPRLNTPKRKTPSNSGPIQNVRSSNTSENPSKSAFNVQEMLKRTRVTREVQQALERSGNEMATEQTPSLPSISRTAVANAKHSNESFGTTSKEMNVTETKLQTASNYFGINFTTLVKTLTVLVAILILALISVSVMIACFCCKRQSRCEVICCIKINPTSAEEYKSLLGDNTYQTGLYQGVTLNRGNLEGTLSKEYTTTSDLESVRLSDISPDLEDIIVKTLEVTCSGQYGWKKVGKVLGVNQDNLNYWENLKSMEKPATGQLLETIKATHPEFTIIDLMDTLRSPEVQLPEVALRIHQHLRSARR</sequence>
<dbReference type="Gene3D" id="1.10.533.10">
    <property type="entry name" value="Death Domain, Fas"/>
    <property type="match status" value="1"/>
</dbReference>
<keyword evidence="3" id="KW-0472">Membrane</keyword>
<keyword evidence="3" id="KW-0812">Transmembrane</keyword>
<dbReference type="CDD" id="cd00185">
    <property type="entry name" value="TNFRSF"/>
    <property type="match status" value="2"/>
</dbReference>
<comment type="caution">
    <text evidence="1">Lacks conserved residue(s) required for the propagation of feature annotation.</text>
</comment>
<dbReference type="Pfam" id="PF00020">
    <property type="entry name" value="TNFR_c6"/>
    <property type="match status" value="2"/>
</dbReference>
<dbReference type="PROSITE" id="PS00652">
    <property type="entry name" value="TNFR_NGFR_1"/>
    <property type="match status" value="2"/>
</dbReference>
<feature type="compositionally biased region" description="Polar residues" evidence="2">
    <location>
        <begin position="567"/>
        <end position="578"/>
    </location>
</feature>
<gene>
    <name evidence="5" type="ORF">pdam_00007655</name>
</gene>
<dbReference type="PANTHER" id="PTHR46605:SF2">
    <property type="entry name" value="TNFR-CYS DOMAIN-CONTAINING PROTEIN"/>
    <property type="match status" value="1"/>
</dbReference>
<dbReference type="PROSITE" id="PS50050">
    <property type="entry name" value="TNFR_NGFR_2"/>
    <property type="match status" value="1"/>
</dbReference>
<keyword evidence="6" id="KW-1185">Reference proteome</keyword>
<dbReference type="GO" id="GO:0015026">
    <property type="term" value="F:coreceptor activity"/>
    <property type="evidence" value="ECO:0007669"/>
    <property type="project" value="TreeGrafter"/>
</dbReference>
<feature type="region of interest" description="Disordered" evidence="2">
    <location>
        <begin position="911"/>
        <end position="945"/>
    </location>
</feature>
<dbReference type="SUPFAM" id="SSF47986">
    <property type="entry name" value="DEATH domain"/>
    <property type="match status" value="1"/>
</dbReference>
<dbReference type="GO" id="GO:0009986">
    <property type="term" value="C:cell surface"/>
    <property type="evidence" value="ECO:0007669"/>
    <property type="project" value="TreeGrafter"/>
</dbReference>
<feature type="region of interest" description="Disordered" evidence="2">
    <location>
        <begin position="561"/>
        <end position="588"/>
    </location>
</feature>
<protein>
    <recommendedName>
        <fullName evidence="4">TNFR-Cys domain-containing protein</fullName>
    </recommendedName>
</protein>
<evidence type="ECO:0000256" key="2">
    <source>
        <dbReference type="SAM" id="MobiDB-lite"/>
    </source>
</evidence>
<dbReference type="InterPro" id="IPR011029">
    <property type="entry name" value="DEATH-like_dom_sf"/>
</dbReference>
<evidence type="ECO:0000259" key="4">
    <source>
        <dbReference type="PROSITE" id="PS50050"/>
    </source>
</evidence>
<feature type="transmembrane region" description="Helical" evidence="3">
    <location>
        <begin position="161"/>
        <end position="184"/>
    </location>
</feature>
<organism evidence="5 6">
    <name type="scientific">Pocillopora damicornis</name>
    <name type="common">Cauliflower coral</name>
    <name type="synonym">Millepora damicornis</name>
    <dbReference type="NCBI Taxonomy" id="46731"/>
    <lineage>
        <taxon>Eukaryota</taxon>
        <taxon>Metazoa</taxon>
        <taxon>Cnidaria</taxon>
        <taxon>Anthozoa</taxon>
        <taxon>Hexacorallia</taxon>
        <taxon>Scleractinia</taxon>
        <taxon>Astrocoeniina</taxon>
        <taxon>Pocilloporidae</taxon>
        <taxon>Pocillopora</taxon>
    </lineage>
</organism>
<dbReference type="SUPFAM" id="SSF57586">
    <property type="entry name" value="TNF receptor-like"/>
    <property type="match status" value="1"/>
</dbReference>
<dbReference type="GO" id="GO:0005886">
    <property type="term" value="C:plasma membrane"/>
    <property type="evidence" value="ECO:0007669"/>
    <property type="project" value="TreeGrafter"/>
</dbReference>
<keyword evidence="3" id="KW-1133">Transmembrane helix</keyword>
<feature type="domain" description="TNFR-Cys" evidence="4">
    <location>
        <begin position="251"/>
        <end position="289"/>
    </location>
</feature>
<feature type="compositionally biased region" description="Polar residues" evidence="2">
    <location>
        <begin position="405"/>
        <end position="418"/>
    </location>
</feature>
<dbReference type="InterPro" id="IPR001368">
    <property type="entry name" value="TNFR/NGFR_Cys_rich_reg"/>
</dbReference>
<proteinExistence type="predicted"/>
<feature type="region of interest" description="Disordered" evidence="2">
    <location>
        <begin position="398"/>
        <end position="419"/>
    </location>
</feature>
<feature type="compositionally biased region" description="Polar residues" evidence="2">
    <location>
        <begin position="921"/>
        <end position="945"/>
    </location>
</feature>
<feature type="transmembrane region" description="Helical" evidence="3">
    <location>
        <begin position="1028"/>
        <end position="1050"/>
    </location>
</feature>
<evidence type="ECO:0000313" key="6">
    <source>
        <dbReference type="Proteomes" id="UP000275408"/>
    </source>
</evidence>
<dbReference type="GO" id="GO:0005035">
    <property type="term" value="F:death receptor activity"/>
    <property type="evidence" value="ECO:0007669"/>
    <property type="project" value="TreeGrafter"/>
</dbReference>
<dbReference type="SMART" id="SM01411">
    <property type="entry name" value="Ephrin_rec_like"/>
    <property type="match status" value="2"/>
</dbReference>
<dbReference type="AlphaFoldDB" id="A0A3M6TZR3"/>
<dbReference type="GO" id="GO:0007266">
    <property type="term" value="P:Rho protein signal transduction"/>
    <property type="evidence" value="ECO:0007669"/>
    <property type="project" value="TreeGrafter"/>
</dbReference>
<dbReference type="GO" id="GO:0048406">
    <property type="term" value="F:nerve growth factor binding"/>
    <property type="evidence" value="ECO:0007669"/>
    <property type="project" value="TreeGrafter"/>
</dbReference>
<evidence type="ECO:0000256" key="1">
    <source>
        <dbReference type="PROSITE-ProRule" id="PRU00206"/>
    </source>
</evidence>
<accession>A0A3M6TZR3</accession>
<dbReference type="Proteomes" id="UP000275408">
    <property type="component" value="Unassembled WGS sequence"/>
</dbReference>
<dbReference type="InterPro" id="IPR052302">
    <property type="entry name" value="Neurotrophin_rcpt-DD"/>
</dbReference>
<evidence type="ECO:0000313" key="5">
    <source>
        <dbReference type="EMBL" id="RMX46851.1"/>
    </source>
</evidence>
<feature type="transmembrane region" description="Helical" evidence="3">
    <location>
        <begin position="731"/>
        <end position="749"/>
    </location>
</feature>